<dbReference type="EMBL" id="UINC01017217">
    <property type="protein sequence ID" value="SVA71068.1"/>
    <property type="molecule type" value="Genomic_DNA"/>
</dbReference>
<reference evidence="1" key="1">
    <citation type="submission" date="2018-05" db="EMBL/GenBank/DDBJ databases">
        <authorList>
            <person name="Lanie J.A."/>
            <person name="Ng W.-L."/>
            <person name="Kazmierczak K.M."/>
            <person name="Andrzejewski T.M."/>
            <person name="Davidsen T.M."/>
            <person name="Wayne K.J."/>
            <person name="Tettelin H."/>
            <person name="Glass J.I."/>
            <person name="Rusch D."/>
            <person name="Podicherti R."/>
            <person name="Tsui H.-C.T."/>
            <person name="Winkler M.E."/>
        </authorList>
    </citation>
    <scope>NUCLEOTIDE SEQUENCE</scope>
</reference>
<evidence type="ECO:0000313" key="1">
    <source>
        <dbReference type="EMBL" id="SVA71068.1"/>
    </source>
</evidence>
<sequence>MFVTESEMRMHYATEVSGKTAFIGSFYEVLKGETSVLIDRLEVTQIEFETRSDGVKYCRLWGQVTKSEEECYLLVYECDPIYSD</sequence>
<name>A0A381Y220_9ZZZZ</name>
<gene>
    <name evidence="1" type="ORF">METZ01_LOCUS123922</name>
</gene>
<accession>A0A381Y220</accession>
<protein>
    <submittedName>
        <fullName evidence="1">Uncharacterized protein</fullName>
    </submittedName>
</protein>
<dbReference type="AlphaFoldDB" id="A0A381Y220"/>
<organism evidence="1">
    <name type="scientific">marine metagenome</name>
    <dbReference type="NCBI Taxonomy" id="408172"/>
    <lineage>
        <taxon>unclassified sequences</taxon>
        <taxon>metagenomes</taxon>
        <taxon>ecological metagenomes</taxon>
    </lineage>
</organism>
<proteinExistence type="predicted"/>